<name>G6EFC0_9SPHN</name>
<keyword evidence="2" id="KW-1185">Reference proteome</keyword>
<organism evidence="1 2">
    <name type="scientific">Novosphingobium pentaromativorans US6-1</name>
    <dbReference type="NCBI Taxonomy" id="1088721"/>
    <lineage>
        <taxon>Bacteria</taxon>
        <taxon>Pseudomonadati</taxon>
        <taxon>Pseudomonadota</taxon>
        <taxon>Alphaproteobacteria</taxon>
        <taxon>Sphingomonadales</taxon>
        <taxon>Sphingomonadaceae</taxon>
        <taxon>Novosphingobium</taxon>
    </lineage>
</organism>
<comment type="caution">
    <text evidence="1">The sequence shown here is derived from an EMBL/GenBank/DDBJ whole genome shotgun (WGS) entry which is preliminary data.</text>
</comment>
<protein>
    <submittedName>
        <fullName evidence="1">Uncharacterized protein</fullName>
    </submittedName>
</protein>
<reference evidence="1 2" key="1">
    <citation type="journal article" date="2012" name="J. Bacteriol.">
        <title>Genome sequence of benzo(a)pyrene-degrading bacterium Novosphingobium pentaromativorans US6-1.</title>
        <authorList>
            <person name="Luo Y.R."/>
            <person name="Kang S.G."/>
            <person name="Kim S.J."/>
            <person name="Kim M.R."/>
            <person name="Li N."/>
            <person name="Lee J.H."/>
            <person name="Kwon K.K."/>
        </authorList>
    </citation>
    <scope>NUCLEOTIDE SEQUENCE [LARGE SCALE GENOMIC DNA]</scope>
    <source>
        <strain evidence="1 2">US6-1</strain>
    </source>
</reference>
<gene>
    <name evidence="1" type="ORF">NSU_3041</name>
</gene>
<evidence type="ECO:0000313" key="1">
    <source>
        <dbReference type="EMBL" id="EHJ59965.1"/>
    </source>
</evidence>
<dbReference type="EMBL" id="AGFM01000048">
    <property type="protein sequence ID" value="EHJ59965.1"/>
    <property type="molecule type" value="Genomic_DNA"/>
</dbReference>
<proteinExistence type="predicted"/>
<dbReference type="AlphaFoldDB" id="G6EFC0"/>
<evidence type="ECO:0000313" key="2">
    <source>
        <dbReference type="Proteomes" id="UP000004030"/>
    </source>
</evidence>
<sequence>MIFYAHSCFAIGALPAAFVAYAEVHDPKGPLGYRRRKGRTAYIRRGW</sequence>
<dbReference type="Proteomes" id="UP000004030">
    <property type="component" value="Unassembled WGS sequence"/>
</dbReference>
<accession>G6EFC0</accession>